<dbReference type="CDD" id="cd02439">
    <property type="entry name" value="DMB-PRT_CobT"/>
    <property type="match status" value="1"/>
</dbReference>
<keyword evidence="7 11" id="KW-0328">Glycosyltransferase</keyword>
<evidence type="ECO:0000256" key="9">
    <source>
        <dbReference type="ARBA" id="ARBA00030686"/>
    </source>
</evidence>
<accession>A0ABT9ZYN6</accession>
<evidence type="ECO:0000256" key="1">
    <source>
        <dbReference type="ARBA" id="ARBA00002197"/>
    </source>
</evidence>
<evidence type="ECO:0000256" key="7">
    <source>
        <dbReference type="ARBA" id="ARBA00022676"/>
    </source>
</evidence>
<evidence type="ECO:0000313" key="12">
    <source>
        <dbReference type="EMBL" id="MDQ0256349.1"/>
    </source>
</evidence>
<dbReference type="HAMAP" id="MF_00230">
    <property type="entry name" value="CobT"/>
    <property type="match status" value="1"/>
</dbReference>
<dbReference type="InterPro" id="IPR017846">
    <property type="entry name" value="Nict_dMeBzImd_PRibTrfase_bact"/>
</dbReference>
<evidence type="ECO:0000256" key="2">
    <source>
        <dbReference type="ARBA" id="ARBA00005049"/>
    </source>
</evidence>
<dbReference type="Gene3D" id="1.10.1610.10">
    <property type="match status" value="1"/>
</dbReference>
<dbReference type="InterPro" id="IPR003200">
    <property type="entry name" value="Nict_dMeBzImd_PRibTrfase"/>
</dbReference>
<dbReference type="PANTHER" id="PTHR43463:SF1">
    <property type="entry name" value="NICOTINATE-NUCLEOTIDE--DIMETHYLBENZIMIDAZOLE PHOSPHORIBOSYLTRANSFERASE"/>
    <property type="match status" value="1"/>
</dbReference>
<dbReference type="SUPFAM" id="SSF52733">
    <property type="entry name" value="Nicotinate mononucleotide:5,6-dimethylbenzimidazole phosphoribosyltransferase (CobT)"/>
    <property type="match status" value="1"/>
</dbReference>
<evidence type="ECO:0000256" key="3">
    <source>
        <dbReference type="ARBA" id="ARBA00007110"/>
    </source>
</evidence>
<evidence type="ECO:0000256" key="8">
    <source>
        <dbReference type="ARBA" id="ARBA00022679"/>
    </source>
</evidence>
<dbReference type="Gene3D" id="3.40.50.10210">
    <property type="match status" value="1"/>
</dbReference>
<dbReference type="Pfam" id="PF02277">
    <property type="entry name" value="DBI_PRT"/>
    <property type="match status" value="1"/>
</dbReference>
<evidence type="ECO:0000256" key="10">
    <source>
        <dbReference type="ARBA" id="ARBA00047340"/>
    </source>
</evidence>
<comment type="pathway">
    <text evidence="2 11">Nucleoside biosynthesis; alpha-ribazole biosynthesis; alpha-ribazole from 5,6-dimethylbenzimidazole: step 1/2.</text>
</comment>
<dbReference type="GO" id="GO:0008939">
    <property type="term" value="F:nicotinate-nucleotide-dimethylbenzimidazole phosphoribosyltransferase activity"/>
    <property type="evidence" value="ECO:0007669"/>
    <property type="project" value="UniProtKB-EC"/>
</dbReference>
<comment type="catalytic activity">
    <reaction evidence="10 11">
        <text>5,6-dimethylbenzimidazole + nicotinate beta-D-ribonucleotide = alpha-ribazole 5'-phosphate + nicotinate + H(+)</text>
        <dbReference type="Rhea" id="RHEA:11196"/>
        <dbReference type="ChEBI" id="CHEBI:15378"/>
        <dbReference type="ChEBI" id="CHEBI:15890"/>
        <dbReference type="ChEBI" id="CHEBI:32544"/>
        <dbReference type="ChEBI" id="CHEBI:57502"/>
        <dbReference type="ChEBI" id="CHEBI:57918"/>
        <dbReference type="EC" id="2.4.2.21"/>
    </reaction>
</comment>
<dbReference type="InterPro" id="IPR036087">
    <property type="entry name" value="Nict_dMeBzImd_PRibTrfase_sf"/>
</dbReference>
<feature type="active site" description="Proton acceptor" evidence="11">
    <location>
        <position position="314"/>
    </location>
</feature>
<dbReference type="Proteomes" id="UP001230005">
    <property type="component" value="Unassembled WGS sequence"/>
</dbReference>
<sequence>MKKTIEAIAPVDKGIGNDVQAYLNTLTKPKGSLGRLESLAVQLGEITSHHFPVVSPPGIIVFAADHGIADEGVSAYPKEVTSQMVHNFLQGGAAINVLAEQIGAMLQIVDVGVCSPIDNGNLITKKIRYGTANFLYEDAMSKKEAVVAIEVGIEVATKLIQDGAKCILPGEMGIGNTTSSSAILAVLSQEDISTIVGSGTGISEEQRKHKVEIIQRAIKTRNPDQEDVLDILAKVGGLEIAGMTGAILGAASKKTPIIIDGFISTIAALVAVKLCKDVKDYLIIGHQSEERGHQIAVKMLECKPVLDLQLRLGEGTGAALAFPLLDASVKILQNMATFSSAGVTEKEK</sequence>
<gene>
    <name evidence="11" type="primary">cobT</name>
    <name evidence="12" type="ORF">J2S74_003769</name>
</gene>
<comment type="caution">
    <text evidence="12">The sequence shown here is derived from an EMBL/GenBank/DDBJ whole genome shotgun (WGS) entry which is preliminary data.</text>
</comment>
<organism evidence="12 13">
    <name type="scientific">Evansella vedderi</name>
    <dbReference type="NCBI Taxonomy" id="38282"/>
    <lineage>
        <taxon>Bacteria</taxon>
        <taxon>Bacillati</taxon>
        <taxon>Bacillota</taxon>
        <taxon>Bacilli</taxon>
        <taxon>Bacillales</taxon>
        <taxon>Bacillaceae</taxon>
        <taxon>Evansella</taxon>
    </lineage>
</organism>
<evidence type="ECO:0000256" key="11">
    <source>
        <dbReference type="HAMAP-Rule" id="MF_00230"/>
    </source>
</evidence>
<dbReference type="PANTHER" id="PTHR43463">
    <property type="entry name" value="NICOTINATE-NUCLEOTIDE--DIMETHYLBENZIMIDAZOLE PHOSPHORIBOSYLTRANSFERASE"/>
    <property type="match status" value="1"/>
</dbReference>
<keyword evidence="6 11" id="KW-0169">Cobalamin biosynthesis</keyword>
<dbReference type="NCBIfam" id="TIGR03160">
    <property type="entry name" value="cobT_DBIPRT"/>
    <property type="match status" value="1"/>
</dbReference>
<protein>
    <recommendedName>
        <fullName evidence="5 11">Nicotinate-nucleotide--dimethylbenzimidazole phosphoribosyltransferase</fullName>
        <shortName evidence="11">NN:DBI PRT</shortName>
        <ecNumber evidence="4 11">2.4.2.21</ecNumber>
    </recommendedName>
    <alternativeName>
        <fullName evidence="9 11">N(1)-alpha-phosphoribosyltransferase</fullName>
    </alternativeName>
</protein>
<comment type="function">
    <text evidence="1 11">Catalyzes the synthesis of alpha-ribazole-5'-phosphate from nicotinate mononucleotide (NAMN) and 5,6-dimethylbenzimidazole (DMB).</text>
</comment>
<evidence type="ECO:0000256" key="6">
    <source>
        <dbReference type="ARBA" id="ARBA00022573"/>
    </source>
</evidence>
<comment type="similarity">
    <text evidence="3 11">Belongs to the CobT family.</text>
</comment>
<dbReference type="InterPro" id="IPR023195">
    <property type="entry name" value="Nict_dMeBzImd_PRibTrfase_N"/>
</dbReference>
<proteinExistence type="inferred from homology"/>
<keyword evidence="13" id="KW-1185">Reference proteome</keyword>
<evidence type="ECO:0000256" key="4">
    <source>
        <dbReference type="ARBA" id="ARBA00011991"/>
    </source>
</evidence>
<evidence type="ECO:0000256" key="5">
    <source>
        <dbReference type="ARBA" id="ARBA00015486"/>
    </source>
</evidence>
<evidence type="ECO:0000313" key="13">
    <source>
        <dbReference type="Proteomes" id="UP001230005"/>
    </source>
</evidence>
<dbReference type="NCBIfam" id="NF000996">
    <property type="entry name" value="PRK00105.1"/>
    <property type="match status" value="1"/>
</dbReference>
<dbReference type="EMBL" id="JAUSUG010000016">
    <property type="protein sequence ID" value="MDQ0256349.1"/>
    <property type="molecule type" value="Genomic_DNA"/>
</dbReference>
<dbReference type="RefSeq" id="WP_307328335.1">
    <property type="nucleotide sequence ID" value="NZ_JAUSUG010000016.1"/>
</dbReference>
<name>A0ABT9ZYN6_9BACI</name>
<dbReference type="EC" id="2.4.2.21" evidence="4 11"/>
<keyword evidence="8 11" id="KW-0808">Transferase</keyword>
<reference evidence="12 13" key="1">
    <citation type="submission" date="2023-07" db="EMBL/GenBank/DDBJ databases">
        <title>Genomic Encyclopedia of Type Strains, Phase IV (KMG-IV): sequencing the most valuable type-strain genomes for metagenomic binning, comparative biology and taxonomic classification.</title>
        <authorList>
            <person name="Goeker M."/>
        </authorList>
    </citation>
    <scope>NUCLEOTIDE SEQUENCE [LARGE SCALE GENOMIC DNA]</scope>
    <source>
        <strain evidence="12 13">DSM 9768</strain>
    </source>
</reference>